<keyword evidence="6" id="KW-1185">Reference proteome</keyword>
<comment type="caution">
    <text evidence="5">The sequence shown here is derived from an EMBL/GenBank/DDBJ whole genome shotgun (WGS) entry which is preliminary data.</text>
</comment>
<feature type="domain" description="3-hydroxyacyl-CoA dehydrogenase C-terminal" evidence="2">
    <location>
        <begin position="189"/>
        <end position="285"/>
    </location>
</feature>
<dbReference type="Pfam" id="PF00725">
    <property type="entry name" value="3HCDH"/>
    <property type="match status" value="2"/>
</dbReference>
<dbReference type="FunFam" id="3.40.50.720:FF:000009">
    <property type="entry name" value="Fatty oxidation complex, alpha subunit"/>
    <property type="match status" value="1"/>
</dbReference>
<dbReference type="AlphaFoldDB" id="A0A9X4SCI0"/>
<keyword evidence="1" id="KW-0560">Oxidoreductase</keyword>
<protein>
    <submittedName>
        <fullName evidence="5">3-hydroxybutyryl-CoA dehydrogenase</fullName>
    </submittedName>
</protein>
<dbReference type="Gene3D" id="3.40.50.720">
    <property type="entry name" value="NAD(P)-binding Rossmann-like Domain"/>
    <property type="match status" value="1"/>
</dbReference>
<dbReference type="RefSeq" id="WP_068176631.1">
    <property type="nucleotide sequence ID" value="NZ_AOGK01000047.1"/>
</dbReference>
<evidence type="ECO:0000313" key="6">
    <source>
        <dbReference type="Proteomes" id="UP001152876"/>
    </source>
</evidence>
<dbReference type="InterPro" id="IPR006176">
    <property type="entry name" value="3-OHacyl-CoA_DH_NAD-bd"/>
</dbReference>
<dbReference type="PANTHER" id="PTHR48075">
    <property type="entry name" value="3-HYDROXYACYL-COA DEHYDROGENASE FAMILY PROTEIN"/>
    <property type="match status" value="1"/>
</dbReference>
<evidence type="ECO:0000313" key="5">
    <source>
        <dbReference type="EMBL" id="MDG5978499.1"/>
    </source>
</evidence>
<feature type="domain" description="3-hydroxybutyryl-CoA dehydrogenase reduced Rossmann-fold" evidence="4">
    <location>
        <begin position="351"/>
        <end position="422"/>
    </location>
</feature>
<dbReference type="SUPFAM" id="SSF51735">
    <property type="entry name" value="NAD(P)-binding Rossmann-fold domains"/>
    <property type="match status" value="1"/>
</dbReference>
<dbReference type="Pfam" id="PF02737">
    <property type="entry name" value="3HCDH_N"/>
    <property type="match status" value="1"/>
</dbReference>
<dbReference type="EMBL" id="AOGK01000047">
    <property type="protein sequence ID" value="MDG5978499.1"/>
    <property type="molecule type" value="Genomic_DNA"/>
</dbReference>
<name>A0A9X4SCI0_9BURK</name>
<dbReference type="Pfam" id="PF18321">
    <property type="entry name" value="3HCDH_RFF"/>
    <property type="match status" value="1"/>
</dbReference>
<dbReference type="PANTHER" id="PTHR48075:SF5">
    <property type="entry name" value="3-HYDROXYBUTYRYL-COA DEHYDROGENASE"/>
    <property type="match status" value="1"/>
</dbReference>
<dbReference type="InterPro" id="IPR036291">
    <property type="entry name" value="NAD(P)-bd_dom_sf"/>
</dbReference>
<dbReference type="InterPro" id="IPR008927">
    <property type="entry name" value="6-PGluconate_DH-like_C_sf"/>
</dbReference>
<accession>A0A9X4SCI0</accession>
<gene>
    <name evidence="5" type="ORF">H010_24844</name>
</gene>
<dbReference type="NCBIfam" id="NF006124">
    <property type="entry name" value="PRK08268.1"/>
    <property type="match status" value="1"/>
</dbReference>
<feature type="domain" description="3-hydroxyacyl-CoA dehydrogenase C-terminal" evidence="2">
    <location>
        <begin position="423"/>
        <end position="502"/>
    </location>
</feature>
<dbReference type="OrthoDB" id="5287258at2"/>
<dbReference type="InterPro" id="IPR013328">
    <property type="entry name" value="6PGD_dom2"/>
</dbReference>
<reference evidence="5" key="1">
    <citation type="submission" date="2013-01" db="EMBL/GenBank/DDBJ databases">
        <title>Genome draft of Hydrogenophaga taeniospiralis 2K1.</title>
        <authorList>
            <person name="Gomila M."/>
            <person name="Lalucat J."/>
        </authorList>
    </citation>
    <scope>NUCLEOTIDE SEQUENCE</scope>
    <source>
        <strain evidence="5">CCUG 15921</strain>
    </source>
</reference>
<feature type="domain" description="3-hydroxyacyl-CoA dehydrogenase NAD binding" evidence="3">
    <location>
        <begin position="9"/>
        <end position="185"/>
    </location>
</feature>
<dbReference type="InterPro" id="IPR041040">
    <property type="entry name" value="3HCDH_RFF"/>
</dbReference>
<dbReference type="InterPro" id="IPR006108">
    <property type="entry name" value="3HC_DH_C"/>
</dbReference>
<dbReference type="GO" id="GO:0070403">
    <property type="term" value="F:NAD+ binding"/>
    <property type="evidence" value="ECO:0007669"/>
    <property type="project" value="InterPro"/>
</dbReference>
<organism evidence="5 6">
    <name type="scientific">Hydrogenophaga taeniospiralis CCUG 15921</name>
    <dbReference type="NCBI Taxonomy" id="1281780"/>
    <lineage>
        <taxon>Bacteria</taxon>
        <taxon>Pseudomonadati</taxon>
        <taxon>Pseudomonadota</taxon>
        <taxon>Betaproteobacteria</taxon>
        <taxon>Burkholderiales</taxon>
        <taxon>Comamonadaceae</taxon>
        <taxon>Hydrogenophaga</taxon>
    </lineage>
</organism>
<proteinExistence type="predicted"/>
<dbReference type="GO" id="GO:0006631">
    <property type="term" value="P:fatty acid metabolic process"/>
    <property type="evidence" value="ECO:0007669"/>
    <property type="project" value="InterPro"/>
</dbReference>
<evidence type="ECO:0000256" key="1">
    <source>
        <dbReference type="ARBA" id="ARBA00023002"/>
    </source>
</evidence>
<dbReference type="Gene3D" id="1.10.1040.10">
    <property type="entry name" value="N-(1-d-carboxylethyl)-l-norvaline Dehydrogenase, domain 2"/>
    <property type="match status" value="2"/>
</dbReference>
<evidence type="ECO:0000259" key="4">
    <source>
        <dbReference type="Pfam" id="PF18321"/>
    </source>
</evidence>
<dbReference type="GO" id="GO:0016616">
    <property type="term" value="F:oxidoreductase activity, acting on the CH-OH group of donors, NAD or NADP as acceptor"/>
    <property type="evidence" value="ECO:0007669"/>
    <property type="project" value="InterPro"/>
</dbReference>
<evidence type="ECO:0000259" key="3">
    <source>
        <dbReference type="Pfam" id="PF02737"/>
    </source>
</evidence>
<evidence type="ECO:0000259" key="2">
    <source>
        <dbReference type="Pfam" id="PF00725"/>
    </source>
</evidence>
<dbReference type="Proteomes" id="UP001152876">
    <property type="component" value="Unassembled WGS sequence"/>
</dbReference>
<dbReference type="SUPFAM" id="SSF48179">
    <property type="entry name" value="6-phosphogluconate dehydrogenase C-terminal domain-like"/>
    <property type="match status" value="2"/>
</dbReference>
<sequence>MTSLNNAPVLVVGAGIMGTGIAQVAAQAGHPVFLFDMREGAAAQAKTKLAATLDGLVAKGKITAEAAAATLARIEPIPSLDVAASAALVVEAIVENLDAKRSLFRQLESVVGETAILASNTSSISVTAIANGLQRPERFVGMHFFNPVPQMKLVEVVSGLQTDAAVARAIEALSVAWGKVPVHARSTPGFIVNRIARPYYAETLALLQEQAATPQRLDACLKAAGFRMGPCELMDLIGHDTNFAVTNSVFEANFGDKRYVPSLVQRELVDGGLLGRKSGRGFYTYPEGAPALPATAHEAPLAMGPVTVHGDGEIADRLERLVTQGRLSGDATPSRQRQSAWVGLAIGGARLVLTDGRTAGDIAAREGVADVAVFDRPLLWPAAPGGALAYAVAPRASATWRQQAPAWLAALGFAPVPLADAPGLVVARTIAMLINEAADAVLQGVCTPEGADAAMKLGVNYPAGPFEWLARWSVAGVMQVLESLDAYYRGERYRISPWLRRTLA</sequence>